<keyword evidence="4 5" id="KW-0472">Membrane</keyword>
<feature type="transmembrane region" description="Helical" evidence="5">
    <location>
        <begin position="211"/>
        <end position="233"/>
    </location>
</feature>
<keyword evidence="7" id="KW-1185">Reference proteome</keyword>
<dbReference type="SUPFAM" id="SSF81321">
    <property type="entry name" value="Family A G protein-coupled receptor-like"/>
    <property type="match status" value="1"/>
</dbReference>
<feature type="transmembrane region" description="Helical" evidence="5">
    <location>
        <begin position="284"/>
        <end position="303"/>
    </location>
</feature>
<evidence type="ECO:0000313" key="8">
    <source>
        <dbReference type="WBParaSite" id="scaffold2629_cov181.g5167"/>
    </source>
</evidence>
<evidence type="ECO:0000256" key="1">
    <source>
        <dbReference type="ARBA" id="ARBA00004370"/>
    </source>
</evidence>
<dbReference type="Gene3D" id="1.20.1070.10">
    <property type="entry name" value="Rhodopsin 7-helix transmembrane proteins"/>
    <property type="match status" value="1"/>
</dbReference>
<name>A0A915M3W4_MELJA</name>
<reference evidence="8" key="1">
    <citation type="submission" date="2022-11" db="UniProtKB">
        <authorList>
            <consortium name="WormBaseParasite"/>
        </authorList>
    </citation>
    <scope>IDENTIFICATION</scope>
</reference>
<dbReference type="AlphaFoldDB" id="A0A915M3W4"/>
<proteinExistence type="predicted"/>
<sequence length="316" mass="35236">MVELPSKVQDAASKLYQPYKEKFKDIKPIKNEELNNQTFLNQILGNLLKGVEEGSVNNETMSNAISIWKYFGTPSTTECTCDLKTSGKATPHSFPKMSTPIRRKRTNGCPTAKRHRCVIASALGLVVAVVLFVILVAKVLQTLKRHWKNRVKKFNVVYPYDPEQSYKLGKMNVTTSTTIDTGSETVVASPLYLAYDTDADFRLSISLTACVYALLATFGIIFNTCVCITTVKYRKYYTTLRSNTSILLAVESLLEIMHQSGHIIFFVKFLIFGTKFITAKITSFMMFIPTFGVGGAVCTLFSLSADRLLAIAIPIK</sequence>
<protein>
    <submittedName>
        <fullName evidence="8">G-protein coupled receptors family 1 profile domain-containing protein</fullName>
    </submittedName>
</protein>
<keyword evidence="3 5" id="KW-1133">Transmembrane helix</keyword>
<feature type="transmembrane region" description="Helical" evidence="5">
    <location>
        <begin position="253"/>
        <end position="272"/>
    </location>
</feature>
<accession>A0A915M3W4</accession>
<evidence type="ECO:0000256" key="2">
    <source>
        <dbReference type="ARBA" id="ARBA00022692"/>
    </source>
</evidence>
<keyword evidence="2 5" id="KW-0812">Transmembrane</keyword>
<feature type="transmembrane region" description="Helical" evidence="5">
    <location>
        <begin position="118"/>
        <end position="140"/>
    </location>
</feature>
<evidence type="ECO:0000313" key="7">
    <source>
        <dbReference type="Proteomes" id="UP000887561"/>
    </source>
</evidence>
<dbReference type="WBParaSite" id="scaffold2629_cov181.g5167">
    <property type="protein sequence ID" value="scaffold2629_cov181.g5167"/>
    <property type="gene ID" value="scaffold2629_cov181.g5167"/>
</dbReference>
<evidence type="ECO:0000256" key="3">
    <source>
        <dbReference type="ARBA" id="ARBA00022989"/>
    </source>
</evidence>
<dbReference type="PROSITE" id="PS50262">
    <property type="entry name" value="G_PROTEIN_RECEP_F1_2"/>
    <property type="match status" value="1"/>
</dbReference>
<evidence type="ECO:0000256" key="5">
    <source>
        <dbReference type="SAM" id="Phobius"/>
    </source>
</evidence>
<feature type="domain" description="G-protein coupled receptors family 1 profile" evidence="6">
    <location>
        <begin position="222"/>
        <end position="316"/>
    </location>
</feature>
<dbReference type="GO" id="GO:0016020">
    <property type="term" value="C:membrane"/>
    <property type="evidence" value="ECO:0007669"/>
    <property type="project" value="UniProtKB-SubCell"/>
</dbReference>
<comment type="subcellular location">
    <subcellularLocation>
        <location evidence="1">Membrane</location>
    </subcellularLocation>
</comment>
<organism evidence="7 8">
    <name type="scientific">Meloidogyne javanica</name>
    <name type="common">Root-knot nematode worm</name>
    <dbReference type="NCBI Taxonomy" id="6303"/>
    <lineage>
        <taxon>Eukaryota</taxon>
        <taxon>Metazoa</taxon>
        <taxon>Ecdysozoa</taxon>
        <taxon>Nematoda</taxon>
        <taxon>Chromadorea</taxon>
        <taxon>Rhabditida</taxon>
        <taxon>Tylenchina</taxon>
        <taxon>Tylenchomorpha</taxon>
        <taxon>Tylenchoidea</taxon>
        <taxon>Meloidogynidae</taxon>
        <taxon>Meloidogyninae</taxon>
        <taxon>Meloidogyne</taxon>
        <taxon>Meloidogyne incognita group</taxon>
    </lineage>
</organism>
<dbReference type="Proteomes" id="UP000887561">
    <property type="component" value="Unplaced"/>
</dbReference>
<evidence type="ECO:0000256" key="4">
    <source>
        <dbReference type="ARBA" id="ARBA00023136"/>
    </source>
</evidence>
<dbReference type="InterPro" id="IPR017452">
    <property type="entry name" value="GPCR_Rhodpsn_7TM"/>
</dbReference>
<evidence type="ECO:0000259" key="6">
    <source>
        <dbReference type="PROSITE" id="PS50262"/>
    </source>
</evidence>